<evidence type="ECO:0000256" key="5">
    <source>
        <dbReference type="ARBA" id="ARBA00022989"/>
    </source>
</evidence>
<feature type="transmembrane region" description="Helical" evidence="8">
    <location>
        <begin position="89"/>
        <end position="113"/>
    </location>
</feature>
<comment type="subcellular location">
    <subcellularLocation>
        <location evidence="1">Cell membrane</location>
        <topology evidence="1">Multi-pass membrane protein</topology>
    </subcellularLocation>
</comment>
<proteinExistence type="predicted"/>
<keyword evidence="7 8" id="KW-0472">Membrane</keyword>
<feature type="transmembrane region" description="Helical" evidence="8">
    <location>
        <begin position="311"/>
        <end position="339"/>
    </location>
</feature>
<keyword evidence="2" id="KW-0813">Transport</keyword>
<feature type="transmembrane region" description="Helical" evidence="8">
    <location>
        <begin position="61"/>
        <end position="83"/>
    </location>
</feature>
<feature type="transmembrane region" description="Helical" evidence="8">
    <location>
        <begin position="139"/>
        <end position="160"/>
    </location>
</feature>
<keyword evidence="4 8" id="KW-0812">Transmembrane</keyword>
<evidence type="ECO:0000256" key="7">
    <source>
        <dbReference type="ARBA" id="ARBA00023136"/>
    </source>
</evidence>
<dbReference type="PANTHER" id="PTHR32024">
    <property type="entry name" value="TRK SYSTEM POTASSIUM UPTAKE PROTEIN TRKG-RELATED"/>
    <property type="match status" value="1"/>
</dbReference>
<keyword evidence="5 8" id="KW-1133">Transmembrane helix</keyword>
<organism evidence="9 10">
    <name type="scientific">Arcanobacterium canis</name>
    <dbReference type="NCBI Taxonomy" id="999183"/>
    <lineage>
        <taxon>Bacteria</taxon>
        <taxon>Bacillati</taxon>
        <taxon>Actinomycetota</taxon>
        <taxon>Actinomycetes</taxon>
        <taxon>Actinomycetales</taxon>
        <taxon>Actinomycetaceae</taxon>
        <taxon>Arcanobacterium</taxon>
    </lineage>
</organism>
<feature type="transmembrane region" description="Helical" evidence="8">
    <location>
        <begin position="244"/>
        <end position="264"/>
    </location>
</feature>
<protein>
    <submittedName>
        <fullName evidence="9">Potassium transporter TrkG</fullName>
    </submittedName>
</protein>
<name>A0ABY8FX63_9ACTO</name>
<evidence type="ECO:0000256" key="3">
    <source>
        <dbReference type="ARBA" id="ARBA00022475"/>
    </source>
</evidence>
<feature type="transmembrane region" description="Helical" evidence="8">
    <location>
        <begin position="204"/>
        <end position="224"/>
    </location>
</feature>
<feature type="transmembrane region" description="Helical" evidence="8">
    <location>
        <begin position="419"/>
        <end position="441"/>
    </location>
</feature>
<accession>A0ABY8FX63</accession>
<evidence type="ECO:0000256" key="6">
    <source>
        <dbReference type="ARBA" id="ARBA00023065"/>
    </source>
</evidence>
<evidence type="ECO:0000313" key="9">
    <source>
        <dbReference type="EMBL" id="WFM83110.1"/>
    </source>
</evidence>
<feature type="transmembrane region" description="Helical" evidence="8">
    <location>
        <begin position="172"/>
        <end position="192"/>
    </location>
</feature>
<keyword evidence="10" id="KW-1185">Reference proteome</keyword>
<dbReference type="InterPro" id="IPR003445">
    <property type="entry name" value="Cat_transpt"/>
</dbReference>
<sequence length="458" mass="48881">MRVSAPGTTEPTIRDRIDAFAQRSPARLAMIVFALIIVFFTSLLLLPFASEVPGSAGVMEALWTATSAVCVTGLTVVDTATYWSGFGRVVIAIAMQVGGLGVMTLASILGLAVSRHIGLTQRILTATETKSRLGEVGSLLRAVLVTSLLGEGILFLVFIPSLISRGLSALEAVGHSLFLSVSVFNNGGFVIWPEGMEAFAGDWFVCLPCILGTFVGAIGFPVMLNIASHRSSVRSWSLHTKITLVTYFLIWIIGVILFALLEWANTKTIGDLPPHSKVLTSMFEATIPRSTGLSVVDTSQMNESTWFMFDIMMFIGGGSASTSGGIKVSTFAVLLLAILAEARGDRDTEAFGKRIPPDVVRLGISATFLGAFMVGTATLLLLQLTNIPLDKVLFEVISAFATCGLSTGITADLPTSAKAILIVMMYLGRVGTMTFAAALALRNRRRVLRLPVERPIIG</sequence>
<dbReference type="EMBL" id="CP121208">
    <property type="protein sequence ID" value="WFM83110.1"/>
    <property type="molecule type" value="Genomic_DNA"/>
</dbReference>
<evidence type="ECO:0000256" key="8">
    <source>
        <dbReference type="SAM" id="Phobius"/>
    </source>
</evidence>
<dbReference type="RefSeq" id="WP_278012535.1">
    <property type="nucleotide sequence ID" value="NZ_CP121208.1"/>
</dbReference>
<keyword evidence="3" id="KW-1003">Cell membrane</keyword>
<keyword evidence="6" id="KW-0406">Ion transport</keyword>
<feature type="transmembrane region" description="Helical" evidence="8">
    <location>
        <begin position="359"/>
        <end position="380"/>
    </location>
</feature>
<gene>
    <name evidence="9" type="ORF">P7079_06865</name>
</gene>
<dbReference type="Pfam" id="PF02386">
    <property type="entry name" value="TrkH"/>
    <property type="match status" value="1"/>
</dbReference>
<evidence type="ECO:0000256" key="2">
    <source>
        <dbReference type="ARBA" id="ARBA00022448"/>
    </source>
</evidence>
<reference evidence="9 10" key="1">
    <citation type="submission" date="2023-03" db="EMBL/GenBank/DDBJ databases">
        <title>Complete genome of Arcanobacterium canis strain DSM 25104 isolated in 2010 from a canine otitis externa in Germany.</title>
        <authorList>
            <person name="Borowiak M."/>
            <person name="Kreitlow A."/>
            <person name="Malorny B."/>
            <person name="Laemmler C."/>
            <person name="Prenger-Berninghoff E."/>
            <person name="Ploetz M."/>
            <person name="Abdulmawjood A."/>
        </authorList>
    </citation>
    <scope>NUCLEOTIDE SEQUENCE [LARGE SCALE GENOMIC DNA]</scope>
    <source>
        <strain evidence="9 10">DSM 25104</strain>
    </source>
</reference>
<feature type="transmembrane region" description="Helical" evidence="8">
    <location>
        <begin position="28"/>
        <end position="49"/>
    </location>
</feature>
<dbReference type="Proteomes" id="UP001215216">
    <property type="component" value="Chromosome"/>
</dbReference>
<evidence type="ECO:0000313" key="10">
    <source>
        <dbReference type="Proteomes" id="UP001215216"/>
    </source>
</evidence>
<evidence type="ECO:0000256" key="1">
    <source>
        <dbReference type="ARBA" id="ARBA00004651"/>
    </source>
</evidence>
<evidence type="ECO:0000256" key="4">
    <source>
        <dbReference type="ARBA" id="ARBA00022692"/>
    </source>
</evidence>
<dbReference type="PANTHER" id="PTHR32024:SF1">
    <property type="entry name" value="KTR SYSTEM POTASSIUM UPTAKE PROTEIN B"/>
    <property type="match status" value="1"/>
</dbReference>